<dbReference type="Pfam" id="PF00069">
    <property type="entry name" value="Pkinase"/>
    <property type="match status" value="1"/>
</dbReference>
<dbReference type="Proteomes" id="UP000664521">
    <property type="component" value="Unassembled WGS sequence"/>
</dbReference>
<name>A0A8H3F9F7_9LECA</name>
<feature type="compositionally biased region" description="Low complexity" evidence="9">
    <location>
        <begin position="45"/>
        <end position="56"/>
    </location>
</feature>
<dbReference type="EC" id="2.7.11.1" evidence="1"/>
<evidence type="ECO:0000313" key="12">
    <source>
        <dbReference type="Proteomes" id="UP000664521"/>
    </source>
</evidence>
<dbReference type="PANTHER" id="PTHR24058:SF103">
    <property type="entry name" value="SERINE_THREONINE-PROTEIN KINASE PRP4 HOMOLOG"/>
    <property type="match status" value="1"/>
</dbReference>
<dbReference type="AlphaFoldDB" id="A0A8H3F9F7"/>
<evidence type="ECO:0000256" key="2">
    <source>
        <dbReference type="ARBA" id="ARBA00022527"/>
    </source>
</evidence>
<dbReference type="PROSITE" id="PS00108">
    <property type="entry name" value="PROTEIN_KINASE_ST"/>
    <property type="match status" value="1"/>
</dbReference>
<dbReference type="PANTHER" id="PTHR24058">
    <property type="entry name" value="DUAL SPECIFICITY PROTEIN KINASE"/>
    <property type="match status" value="1"/>
</dbReference>
<keyword evidence="4 8" id="KW-0547">Nucleotide-binding</keyword>
<sequence length="801" mass="90804">MLSRLSSTPSEGEIIESDSEKATTRSVDVRSTSVDRHFRKPAPVSRSPSPIQSPQIHRSRSHSRSPYREPRGAKRSYADDEQHDRRRNDPRLFKVHFEGKRRAHNIYEDLDRSDRSGLKLRYDDRSGSGRPRDKRRRTRSRSPRPLGSAPDQERHSRVDKGARPGMHSWGDRNGREFQDGHSRLPQKQSVSDWGHSLIATANNKPEAEIPMIQNRSTTNPDLKLNVHSAEHEIIVSEPRTNEETTQPVDEVALIEERRKRREAIKAKHRGQATPLIVQALAHKTASASTGVTQIADADQSYATGSASVSPPDTPRDIVGQDSFTDFTATTDADLANTDITEDIIYREDEPSAADYDPTMDMQEDKIRQDQHLQKEEVPSVAYNETGALKQDVLLPDSALQGLEPMHEAATKTKDEFDMFADEDDMFAEAAVPPNAATLSNEPAKAVPVTQSQALDMGMLDDWDDPDGYYKVILGELLENRYHIQSNLGKGMFSGVVRATDQKTGRLVAVKIIRNNETMRKAGLKEIEILQKLSHADPEDKKHVIRLERSFEHKGHLCMVFENLSINLREVLKKFGRDIGINLKAVRAYAQQMFLALSLLRKCNILHADLKPDNMLVNDSRNVLKVCDLGSASDASENEITQYLVSRFYRAPEIILGMPYDFGIDVWSIGCTLFELYTGKILFTGRSNNQMLRAIMECRGKFSHKILRKAQFAALHFDDLLNFRSVEKDRLSNKDVIRTLNFTKPTRDIRTRLMGNARGMADLELKELNLFVDLLERCLNLNPEKRCSPNEALKHPFITRMK</sequence>
<dbReference type="FunFam" id="3.30.200.20:FF:000440">
    <property type="entry name" value="CMGC/DYRK/PRP4 protein kinase, variant"/>
    <property type="match status" value="1"/>
</dbReference>
<dbReference type="PROSITE" id="PS00107">
    <property type="entry name" value="PROTEIN_KINASE_ATP"/>
    <property type="match status" value="1"/>
</dbReference>
<dbReference type="InterPro" id="IPR000719">
    <property type="entry name" value="Prot_kinase_dom"/>
</dbReference>
<dbReference type="InterPro" id="IPR017441">
    <property type="entry name" value="Protein_kinase_ATP_BS"/>
</dbReference>
<evidence type="ECO:0000256" key="9">
    <source>
        <dbReference type="SAM" id="MobiDB-lite"/>
    </source>
</evidence>
<feature type="domain" description="Protein kinase" evidence="10">
    <location>
        <begin position="481"/>
        <end position="797"/>
    </location>
</feature>
<keyword evidence="3" id="KW-0808">Transferase</keyword>
<keyword evidence="12" id="KW-1185">Reference proteome</keyword>
<evidence type="ECO:0000313" key="11">
    <source>
        <dbReference type="EMBL" id="CAF9919454.1"/>
    </source>
</evidence>
<evidence type="ECO:0000256" key="3">
    <source>
        <dbReference type="ARBA" id="ARBA00022679"/>
    </source>
</evidence>
<dbReference type="OrthoDB" id="9332038at2759"/>
<feature type="binding site" evidence="8">
    <location>
        <position position="510"/>
    </location>
    <ligand>
        <name>ATP</name>
        <dbReference type="ChEBI" id="CHEBI:30616"/>
    </ligand>
</feature>
<dbReference type="EMBL" id="CAJPDS010000024">
    <property type="protein sequence ID" value="CAF9919454.1"/>
    <property type="molecule type" value="Genomic_DNA"/>
</dbReference>
<evidence type="ECO:0000256" key="1">
    <source>
        <dbReference type="ARBA" id="ARBA00012513"/>
    </source>
</evidence>
<dbReference type="InterPro" id="IPR011009">
    <property type="entry name" value="Kinase-like_dom_sf"/>
</dbReference>
<dbReference type="InterPro" id="IPR044092">
    <property type="entry name" value="STKc_PRP4"/>
</dbReference>
<dbReference type="InterPro" id="IPR050494">
    <property type="entry name" value="Ser_Thr_dual-spec_kinase"/>
</dbReference>
<dbReference type="InterPro" id="IPR008271">
    <property type="entry name" value="Ser/Thr_kinase_AS"/>
</dbReference>
<keyword evidence="5" id="KW-0418">Kinase</keyword>
<evidence type="ECO:0000256" key="7">
    <source>
        <dbReference type="ARBA" id="ARBA00023596"/>
    </source>
</evidence>
<feature type="compositionally biased region" description="Basic and acidic residues" evidence="9">
    <location>
        <begin position="169"/>
        <end position="182"/>
    </location>
</feature>
<dbReference type="SMART" id="SM00220">
    <property type="entry name" value="S_TKc"/>
    <property type="match status" value="1"/>
</dbReference>
<dbReference type="Gene3D" id="3.30.200.20">
    <property type="entry name" value="Phosphorylase Kinase, domain 1"/>
    <property type="match status" value="1"/>
</dbReference>
<comment type="similarity">
    <text evidence="7">Belongs to the protein kinase superfamily. CMGC Ser/Thr protein kinase family.</text>
</comment>
<dbReference type="GO" id="GO:0005524">
    <property type="term" value="F:ATP binding"/>
    <property type="evidence" value="ECO:0007669"/>
    <property type="project" value="UniProtKB-UniRule"/>
</dbReference>
<feature type="compositionally biased region" description="Basic and acidic residues" evidence="9">
    <location>
        <begin position="118"/>
        <end position="131"/>
    </location>
</feature>
<dbReference type="PROSITE" id="PS50011">
    <property type="entry name" value="PROTEIN_KINASE_DOM"/>
    <property type="match status" value="1"/>
</dbReference>
<comment type="caution">
    <text evidence="11">The sequence shown here is derived from an EMBL/GenBank/DDBJ whole genome shotgun (WGS) entry which is preliminary data.</text>
</comment>
<evidence type="ECO:0000259" key="10">
    <source>
        <dbReference type="PROSITE" id="PS50011"/>
    </source>
</evidence>
<protein>
    <recommendedName>
        <fullName evidence="1">non-specific serine/threonine protein kinase</fullName>
        <ecNumber evidence="1">2.7.11.1</ecNumber>
    </recommendedName>
</protein>
<dbReference type="GO" id="GO:0004674">
    <property type="term" value="F:protein serine/threonine kinase activity"/>
    <property type="evidence" value="ECO:0007669"/>
    <property type="project" value="UniProtKB-KW"/>
</dbReference>
<keyword evidence="6 8" id="KW-0067">ATP-binding</keyword>
<keyword evidence="11" id="KW-0687">Ribonucleoprotein</keyword>
<keyword evidence="2" id="KW-0723">Serine/threonine-protein kinase</keyword>
<dbReference type="FunFam" id="1.10.510.10:FF:000078">
    <property type="entry name" value="Serine/threonine-protein kinase PRP4 homolog"/>
    <property type="match status" value="1"/>
</dbReference>
<feature type="compositionally biased region" description="Basic and acidic residues" evidence="9">
    <location>
        <begin position="66"/>
        <end position="93"/>
    </location>
</feature>
<evidence type="ECO:0000256" key="5">
    <source>
        <dbReference type="ARBA" id="ARBA00022777"/>
    </source>
</evidence>
<dbReference type="GO" id="GO:1990904">
    <property type="term" value="C:ribonucleoprotein complex"/>
    <property type="evidence" value="ECO:0007669"/>
    <property type="project" value="UniProtKB-KW"/>
</dbReference>
<organism evidence="11 12">
    <name type="scientific">Heterodermia speciosa</name>
    <dbReference type="NCBI Taxonomy" id="116794"/>
    <lineage>
        <taxon>Eukaryota</taxon>
        <taxon>Fungi</taxon>
        <taxon>Dikarya</taxon>
        <taxon>Ascomycota</taxon>
        <taxon>Pezizomycotina</taxon>
        <taxon>Lecanoromycetes</taxon>
        <taxon>OSLEUM clade</taxon>
        <taxon>Lecanoromycetidae</taxon>
        <taxon>Caliciales</taxon>
        <taxon>Physciaceae</taxon>
        <taxon>Heterodermia</taxon>
    </lineage>
</organism>
<dbReference type="Gene3D" id="1.10.510.10">
    <property type="entry name" value="Transferase(Phosphotransferase) domain 1"/>
    <property type="match status" value="1"/>
</dbReference>
<gene>
    <name evidence="11" type="primary">PRP4</name>
    <name evidence="11" type="ORF">HETSPECPRED_004006</name>
</gene>
<dbReference type="SUPFAM" id="SSF56112">
    <property type="entry name" value="Protein kinase-like (PK-like)"/>
    <property type="match status" value="1"/>
</dbReference>
<feature type="compositionally biased region" description="Polar residues" evidence="9">
    <location>
        <begin position="1"/>
        <end position="10"/>
    </location>
</feature>
<feature type="region of interest" description="Disordered" evidence="9">
    <location>
        <begin position="118"/>
        <end position="191"/>
    </location>
</feature>
<evidence type="ECO:0000256" key="4">
    <source>
        <dbReference type="ARBA" id="ARBA00022741"/>
    </source>
</evidence>
<dbReference type="CDD" id="cd14135">
    <property type="entry name" value="STKc_PRP4"/>
    <property type="match status" value="1"/>
</dbReference>
<proteinExistence type="inferred from homology"/>
<feature type="region of interest" description="Disordered" evidence="9">
    <location>
        <begin position="1"/>
        <end position="93"/>
    </location>
</feature>
<evidence type="ECO:0000256" key="8">
    <source>
        <dbReference type="PROSITE-ProRule" id="PRU10141"/>
    </source>
</evidence>
<feature type="compositionally biased region" description="Basic residues" evidence="9">
    <location>
        <begin position="132"/>
        <end position="142"/>
    </location>
</feature>
<reference evidence="11" key="1">
    <citation type="submission" date="2021-03" db="EMBL/GenBank/DDBJ databases">
        <authorList>
            <person name="Tagirdzhanova G."/>
        </authorList>
    </citation>
    <scope>NUCLEOTIDE SEQUENCE</scope>
</reference>
<evidence type="ECO:0000256" key="6">
    <source>
        <dbReference type="ARBA" id="ARBA00022840"/>
    </source>
</evidence>
<dbReference type="GO" id="GO:0045292">
    <property type="term" value="P:mRNA cis splicing, via spliceosome"/>
    <property type="evidence" value="ECO:0007669"/>
    <property type="project" value="InterPro"/>
</dbReference>
<feature type="compositionally biased region" description="Basic and acidic residues" evidence="9">
    <location>
        <begin position="151"/>
        <end position="162"/>
    </location>
</feature>
<accession>A0A8H3F9F7</accession>